<dbReference type="Proteomes" id="UP000229784">
    <property type="component" value="Unassembled WGS sequence"/>
</dbReference>
<evidence type="ECO:0000313" key="3">
    <source>
        <dbReference type="Proteomes" id="UP000229784"/>
    </source>
</evidence>
<evidence type="ECO:0000313" key="2">
    <source>
        <dbReference type="EMBL" id="PIU16083.1"/>
    </source>
</evidence>
<dbReference type="InterPro" id="IPR002818">
    <property type="entry name" value="DJ-1/PfpI"/>
</dbReference>
<proteinExistence type="predicted"/>
<feature type="domain" description="DJ-1/PfpI" evidence="1">
    <location>
        <begin position="4"/>
        <end position="171"/>
    </location>
</feature>
<organism evidence="2 3">
    <name type="scientific">bacterium (Candidatus Gribaldobacteria) CG08_land_8_20_14_0_20_39_15</name>
    <dbReference type="NCBI Taxonomy" id="2014273"/>
    <lineage>
        <taxon>Bacteria</taxon>
        <taxon>Candidatus Gribaldobacteria</taxon>
    </lineage>
</organism>
<dbReference type="CDD" id="cd03135">
    <property type="entry name" value="GATase1_DJ-1"/>
    <property type="match status" value="1"/>
</dbReference>
<dbReference type="SUPFAM" id="SSF52317">
    <property type="entry name" value="Class I glutamine amidotransferase-like"/>
    <property type="match status" value="1"/>
</dbReference>
<dbReference type="Pfam" id="PF01965">
    <property type="entry name" value="DJ-1_PfpI"/>
    <property type="match status" value="1"/>
</dbReference>
<dbReference type="AlphaFoldDB" id="A0A2M6XUZ8"/>
<reference evidence="3" key="1">
    <citation type="submission" date="2017-09" db="EMBL/GenBank/DDBJ databases">
        <title>Depth-based differentiation of microbial function through sediment-hosted aquifers and enrichment of novel symbionts in the deep terrestrial subsurface.</title>
        <authorList>
            <person name="Probst A.J."/>
            <person name="Ladd B."/>
            <person name="Jarett J.K."/>
            <person name="Geller-Mcgrath D.E."/>
            <person name="Sieber C.M.K."/>
            <person name="Emerson J.B."/>
            <person name="Anantharaman K."/>
            <person name="Thomas B.C."/>
            <person name="Malmstrom R."/>
            <person name="Stieglmeier M."/>
            <person name="Klingl A."/>
            <person name="Woyke T."/>
            <person name="Ryan C.M."/>
            <person name="Banfield J.F."/>
        </authorList>
    </citation>
    <scope>NUCLEOTIDE SEQUENCE [LARGE SCALE GENOMIC DNA]</scope>
</reference>
<name>A0A2M6XUZ8_9BACT</name>
<dbReference type="Gene3D" id="3.40.50.880">
    <property type="match status" value="1"/>
</dbReference>
<protein>
    <submittedName>
        <fullName evidence="2">DJ-1 family protein</fullName>
    </submittedName>
</protein>
<sequence length="180" mass="19468">MKKQIAMVIAQQDFRDEEYFIPKAIFETAGFEIKTIGLNMGEALGFFGSVAAVDLTADKVKPDEFAAVVFIGGSGMEKLMDNKELHKLAQAAVKQGKIVAGICIAPAILAKAGVLSGKKATVWADEKNRAAVKILEQNGAYYIAEPVVIDGKIITANGPYSARKFAEEIVKMSDRVYGFF</sequence>
<dbReference type="InterPro" id="IPR029062">
    <property type="entry name" value="Class_I_gatase-like"/>
</dbReference>
<dbReference type="InterPro" id="IPR050325">
    <property type="entry name" value="Prot/Nucl_acid_deglycase"/>
</dbReference>
<dbReference type="GO" id="GO:0005737">
    <property type="term" value="C:cytoplasm"/>
    <property type="evidence" value="ECO:0007669"/>
    <property type="project" value="TreeGrafter"/>
</dbReference>
<dbReference type="PANTHER" id="PTHR48094:SF12">
    <property type="entry name" value="PARKINSON DISEASE PROTEIN 7 HOMOLOG"/>
    <property type="match status" value="1"/>
</dbReference>
<dbReference type="EMBL" id="PEXQ01000021">
    <property type="protein sequence ID" value="PIU16083.1"/>
    <property type="molecule type" value="Genomic_DNA"/>
</dbReference>
<accession>A0A2M6XUZ8</accession>
<gene>
    <name evidence="2" type="ORF">COT20_00910</name>
</gene>
<dbReference type="PANTHER" id="PTHR48094">
    <property type="entry name" value="PROTEIN/NUCLEIC ACID DEGLYCASE DJ-1-RELATED"/>
    <property type="match status" value="1"/>
</dbReference>
<evidence type="ECO:0000259" key="1">
    <source>
        <dbReference type="Pfam" id="PF01965"/>
    </source>
</evidence>
<comment type="caution">
    <text evidence="2">The sequence shown here is derived from an EMBL/GenBank/DDBJ whole genome shotgun (WGS) entry which is preliminary data.</text>
</comment>